<protein>
    <submittedName>
        <fullName evidence="2">Uncharacterized protein</fullName>
    </submittedName>
</protein>
<evidence type="ECO:0000256" key="1">
    <source>
        <dbReference type="SAM" id="Phobius"/>
    </source>
</evidence>
<feature type="transmembrane region" description="Helical" evidence="1">
    <location>
        <begin position="6"/>
        <end position="24"/>
    </location>
</feature>
<evidence type="ECO:0000313" key="2">
    <source>
        <dbReference type="EMBL" id="RBQ11582.1"/>
    </source>
</evidence>
<sequence length="67" mass="7854">MQVTYFILLFTGLFLLGTYIHYRYTVKKGIAFRYKPLVLLIVIILFFVALYGSITQKPYNEILPFIG</sequence>
<reference evidence="2 3" key="1">
    <citation type="submission" date="2018-07" db="EMBL/GenBank/DDBJ databases">
        <title>A draft genome of a endophytic bacteria, a new species of Pedobacter.</title>
        <authorList>
            <person name="Zhang Z.D."/>
            <person name="Chen Z.J."/>
        </authorList>
    </citation>
    <scope>NUCLEOTIDE SEQUENCE [LARGE SCALE GENOMIC DNA]</scope>
    <source>
        <strain evidence="2 3">RS10</strain>
    </source>
</reference>
<name>A0A366LEK2_9SPHI</name>
<dbReference type="EMBL" id="QNQU01000002">
    <property type="protein sequence ID" value="RBQ11582.1"/>
    <property type="molecule type" value="Genomic_DNA"/>
</dbReference>
<organism evidence="2 3">
    <name type="scientific">Pedobacter miscanthi</name>
    <dbReference type="NCBI Taxonomy" id="2259170"/>
    <lineage>
        <taxon>Bacteria</taxon>
        <taxon>Pseudomonadati</taxon>
        <taxon>Bacteroidota</taxon>
        <taxon>Sphingobacteriia</taxon>
        <taxon>Sphingobacteriales</taxon>
        <taxon>Sphingobacteriaceae</taxon>
        <taxon>Pedobacter</taxon>
    </lineage>
</organism>
<dbReference type="AlphaFoldDB" id="A0A366LEK2"/>
<gene>
    <name evidence="2" type="ORF">DRW42_02845</name>
</gene>
<feature type="transmembrane region" description="Helical" evidence="1">
    <location>
        <begin position="36"/>
        <end position="54"/>
    </location>
</feature>
<evidence type="ECO:0000313" key="3">
    <source>
        <dbReference type="Proteomes" id="UP000252081"/>
    </source>
</evidence>
<accession>A0A366LEK2</accession>
<comment type="caution">
    <text evidence="2">The sequence shown here is derived from an EMBL/GenBank/DDBJ whole genome shotgun (WGS) entry which is preliminary data.</text>
</comment>
<keyword evidence="1" id="KW-0812">Transmembrane</keyword>
<keyword evidence="1" id="KW-1133">Transmembrane helix</keyword>
<keyword evidence="1" id="KW-0472">Membrane</keyword>
<dbReference type="Proteomes" id="UP000252081">
    <property type="component" value="Unassembled WGS sequence"/>
</dbReference>
<proteinExistence type="predicted"/>
<keyword evidence="3" id="KW-1185">Reference proteome</keyword>